<reference evidence="1 2" key="1">
    <citation type="journal article" date="2013" name="J. Microbiol.">
        <title>Lysinibacillus chungkukjangi sp. nov., isolated from Chungkukjang, Korean fermented soybean food.</title>
        <authorList>
            <person name="Kim S.J."/>
            <person name="Jang Y.H."/>
            <person name="Hamada M."/>
            <person name="Ahn J.H."/>
            <person name="Weon H.Y."/>
            <person name="Suzuki K."/>
            <person name="Whang K.S."/>
            <person name="Kwon S.W."/>
        </authorList>
    </citation>
    <scope>NUCLEOTIDE SEQUENCE [LARGE SCALE GENOMIC DNA]</scope>
    <source>
        <strain evidence="1 2">MCCC 1A12701</strain>
    </source>
</reference>
<proteinExistence type="predicted"/>
<protein>
    <submittedName>
        <fullName evidence="1">DUF2642 domain-containing protein</fullName>
    </submittedName>
</protein>
<dbReference type="AlphaFoldDB" id="A0A3N9UUK1"/>
<evidence type="ECO:0000313" key="1">
    <source>
        <dbReference type="EMBL" id="RQW76112.1"/>
    </source>
</evidence>
<sequence>MYNIFSQVIKETVKITLAGQIFFNGSIIDLSKEIVVLFNGKDYIYIPMEHIENVSVDQDEEIIQQPTNFPSVISKDDKNDFSLTYMLNEAIGMYTEIYVANKQPIHGTITQVQSNYFVFHSPIYKTMYIATKHLKWLIPYTENQKPYTLTDDELKVSAKKGILPQHFEHLVHSMRDKLVVVNQGEKPYHIGKISKVHGAIIELQTARTNTTYLNLEHIKTIHES</sequence>
<dbReference type="RefSeq" id="WP_124761625.1">
    <property type="nucleotide sequence ID" value="NZ_JAFBDY010000001.1"/>
</dbReference>
<organism evidence="1 2">
    <name type="scientific">Lysinibacillus composti</name>
    <dbReference type="NCBI Taxonomy" id="720633"/>
    <lineage>
        <taxon>Bacteria</taxon>
        <taxon>Bacillati</taxon>
        <taxon>Bacillota</taxon>
        <taxon>Bacilli</taxon>
        <taxon>Bacillales</taxon>
        <taxon>Bacillaceae</taxon>
        <taxon>Lysinibacillus</taxon>
    </lineage>
</organism>
<name>A0A3N9UUK1_9BACI</name>
<gene>
    <name evidence="1" type="ORF">EBB45_00735</name>
</gene>
<keyword evidence="2" id="KW-1185">Reference proteome</keyword>
<dbReference type="OrthoDB" id="2716151at2"/>
<evidence type="ECO:0000313" key="2">
    <source>
        <dbReference type="Proteomes" id="UP000274033"/>
    </source>
</evidence>
<comment type="caution">
    <text evidence="1">The sequence shown here is derived from an EMBL/GenBank/DDBJ whole genome shotgun (WGS) entry which is preliminary data.</text>
</comment>
<dbReference type="EMBL" id="RRCT01000001">
    <property type="protein sequence ID" value="RQW76112.1"/>
    <property type="molecule type" value="Genomic_DNA"/>
</dbReference>
<dbReference type="Proteomes" id="UP000274033">
    <property type="component" value="Unassembled WGS sequence"/>
</dbReference>
<accession>A0A3N9UUK1</accession>